<dbReference type="InterPro" id="IPR001849">
    <property type="entry name" value="PH_domain"/>
</dbReference>
<gene>
    <name evidence="3" type="ORF">TTEB3V08_LOCUS6521</name>
</gene>
<dbReference type="PANTHER" id="PTHR17271">
    <property type="entry name" value="PLECKSTRIN HOMOLOGY PH DOMAIN-CONTAINING PROTEIN"/>
    <property type="match status" value="1"/>
</dbReference>
<feature type="compositionally biased region" description="Basic and acidic residues" evidence="1">
    <location>
        <begin position="269"/>
        <end position="291"/>
    </location>
</feature>
<dbReference type="InterPro" id="IPR052223">
    <property type="entry name" value="Actin_Cytoskeleton_Reg"/>
</dbReference>
<dbReference type="InterPro" id="IPR011993">
    <property type="entry name" value="PH-like_dom_sf"/>
</dbReference>
<dbReference type="PANTHER" id="PTHR17271:SF1">
    <property type="entry name" value="PROTEIN OUTSPREAD"/>
    <property type="match status" value="1"/>
</dbReference>
<feature type="compositionally biased region" description="Basic and acidic residues" evidence="1">
    <location>
        <begin position="225"/>
        <end position="237"/>
    </location>
</feature>
<dbReference type="EMBL" id="OE002342">
    <property type="protein sequence ID" value="CAD7458542.1"/>
    <property type="molecule type" value="Genomic_DNA"/>
</dbReference>
<dbReference type="AlphaFoldDB" id="A0A7R9IHK9"/>
<name>A0A7R9IHK9_9NEOP</name>
<evidence type="ECO:0000313" key="3">
    <source>
        <dbReference type="EMBL" id="CAD7458542.1"/>
    </source>
</evidence>
<feature type="compositionally biased region" description="Basic and acidic residues" evidence="1">
    <location>
        <begin position="337"/>
        <end position="347"/>
    </location>
</feature>
<feature type="region of interest" description="Disordered" evidence="1">
    <location>
        <begin position="337"/>
        <end position="400"/>
    </location>
</feature>
<dbReference type="GO" id="GO:0051015">
    <property type="term" value="F:actin filament binding"/>
    <property type="evidence" value="ECO:0007669"/>
    <property type="project" value="TreeGrafter"/>
</dbReference>
<evidence type="ECO:0000259" key="2">
    <source>
        <dbReference type="PROSITE" id="PS50003"/>
    </source>
</evidence>
<organism evidence="3">
    <name type="scientific">Timema tahoe</name>
    <dbReference type="NCBI Taxonomy" id="61484"/>
    <lineage>
        <taxon>Eukaryota</taxon>
        <taxon>Metazoa</taxon>
        <taxon>Ecdysozoa</taxon>
        <taxon>Arthropoda</taxon>
        <taxon>Hexapoda</taxon>
        <taxon>Insecta</taxon>
        <taxon>Pterygota</taxon>
        <taxon>Neoptera</taxon>
        <taxon>Polyneoptera</taxon>
        <taxon>Phasmatodea</taxon>
        <taxon>Timematodea</taxon>
        <taxon>Timematoidea</taxon>
        <taxon>Timematidae</taxon>
        <taxon>Timema</taxon>
    </lineage>
</organism>
<feature type="compositionally biased region" description="Basic and acidic residues" evidence="1">
    <location>
        <begin position="367"/>
        <end position="386"/>
    </location>
</feature>
<dbReference type="SMART" id="SM00233">
    <property type="entry name" value="PH"/>
    <property type="match status" value="2"/>
</dbReference>
<reference evidence="3" key="1">
    <citation type="submission" date="2020-11" db="EMBL/GenBank/DDBJ databases">
        <authorList>
            <person name="Tran Van P."/>
        </authorList>
    </citation>
    <scope>NUCLEOTIDE SEQUENCE</scope>
</reference>
<protein>
    <recommendedName>
        <fullName evidence="2">PH domain-containing protein</fullName>
    </recommendedName>
</protein>
<dbReference type="PROSITE" id="PS50003">
    <property type="entry name" value="PH_DOMAIN"/>
    <property type="match status" value="1"/>
</dbReference>
<evidence type="ECO:0000256" key="1">
    <source>
        <dbReference type="SAM" id="MobiDB-lite"/>
    </source>
</evidence>
<dbReference type="Pfam" id="PF00169">
    <property type="entry name" value="PH"/>
    <property type="match status" value="1"/>
</dbReference>
<accession>A0A7R9IHK9</accession>
<feature type="region of interest" description="Disordered" evidence="1">
    <location>
        <begin position="174"/>
        <end position="298"/>
    </location>
</feature>
<dbReference type="CDD" id="cd13275">
    <property type="entry name" value="PH_M-RIP"/>
    <property type="match status" value="1"/>
</dbReference>
<dbReference type="GO" id="GO:0015629">
    <property type="term" value="C:actin cytoskeleton"/>
    <property type="evidence" value="ECO:0007669"/>
    <property type="project" value="TreeGrafter"/>
</dbReference>
<sequence>MVQLKKIVIVQSIKKKKVIRVASEEDRRLKLRNGNGLNDFALAPWDGQKRQLILHCAVAGCVRADWRIEQGPETVPQESIDMNKVLEVAAADEVTGNAYSLAITAPDRVHFVKGTCREECRWWADVLSVFPRSKGKPPAQFIQRDSNLDLPVLGSLAQHGTSALANYATEGRHKRNATFPGGQSSSILPQAPTLRATTTPSESRPRFNSCHSEPAPLHHAPTQPWDRDVYPSRDLHTLTETLAELPPPLPSDTRKVYRDQPASSASPPTRDKIQTEEKIRTRRVLNREKRGVKSARSYSEDFTGMLPTWRDGKVSQDTTDQHDAARRILFDDYENESKRDEKLKDIADSLTRPRYRRSPAPAYHPSGPERVKPTRDGECSEEEQKKSYGRSSGPVHTDSSGDKLEWNKHWFVLQGTALMYYRDPTAEDKGIMDGVIDLSGVSGVTEVQVVRNYGFQAVTWDERRYVLSAVTAGIRGNWVSSLRRAAGLQKEKSHTH</sequence>
<dbReference type="Gene3D" id="2.30.29.30">
    <property type="entry name" value="Pleckstrin-homology domain (PH domain)/Phosphotyrosine-binding domain (PTB)"/>
    <property type="match status" value="1"/>
</dbReference>
<dbReference type="InterPro" id="IPR039597">
    <property type="entry name" value="M-RIP_PH"/>
</dbReference>
<dbReference type="SUPFAM" id="SSF50729">
    <property type="entry name" value="PH domain-like"/>
    <property type="match status" value="1"/>
</dbReference>
<proteinExistence type="predicted"/>
<feature type="domain" description="PH" evidence="2">
    <location>
        <begin position="388"/>
        <end position="487"/>
    </location>
</feature>